<evidence type="ECO:0000256" key="1">
    <source>
        <dbReference type="SAM" id="SignalP"/>
    </source>
</evidence>
<dbReference type="RefSeq" id="WP_139227511.1">
    <property type="nucleotide sequence ID" value="NZ_FOZZ01000003.1"/>
</dbReference>
<proteinExistence type="predicted"/>
<dbReference type="Proteomes" id="UP000198785">
    <property type="component" value="Unassembled WGS sequence"/>
</dbReference>
<sequence length="108" mass="12265">MKYCLIIICSLLTISVLAQEKDSVAFKLRKFYPEQKLPLLDTMKQRVPLQDMGSFFVQLKNAGDAGRMPIISPDTSIFYTGKVKILTGENSILMPGTEPLDRLRKKDR</sequence>
<reference evidence="2 3" key="1">
    <citation type="submission" date="2016-10" db="EMBL/GenBank/DDBJ databases">
        <authorList>
            <person name="de Groot N.N."/>
        </authorList>
    </citation>
    <scope>NUCLEOTIDE SEQUENCE [LARGE SCALE GENOMIC DNA]</scope>
    <source>
        <strain evidence="2 3">DSM 22789</strain>
    </source>
</reference>
<dbReference type="STRING" id="683125.SAMN05660206_103260"/>
<gene>
    <name evidence="2" type="ORF">SAMN05660206_103260</name>
</gene>
<name>A0A1I6RAD0_9SPHI</name>
<feature type="signal peptide" evidence="1">
    <location>
        <begin position="1"/>
        <end position="18"/>
    </location>
</feature>
<protein>
    <submittedName>
        <fullName evidence="2">Uncharacterized protein</fullName>
    </submittedName>
</protein>
<evidence type="ECO:0000313" key="3">
    <source>
        <dbReference type="Proteomes" id="UP000198785"/>
    </source>
</evidence>
<keyword evidence="3" id="KW-1185">Reference proteome</keyword>
<dbReference type="AlphaFoldDB" id="A0A1I6RAD0"/>
<feature type="chain" id="PRO_5011516422" evidence="1">
    <location>
        <begin position="19"/>
        <end position="108"/>
    </location>
</feature>
<organism evidence="2 3">
    <name type="scientific">Sphingobacterium wenxiniae</name>
    <dbReference type="NCBI Taxonomy" id="683125"/>
    <lineage>
        <taxon>Bacteria</taxon>
        <taxon>Pseudomonadati</taxon>
        <taxon>Bacteroidota</taxon>
        <taxon>Sphingobacteriia</taxon>
        <taxon>Sphingobacteriales</taxon>
        <taxon>Sphingobacteriaceae</taxon>
        <taxon>Sphingobacterium</taxon>
    </lineage>
</organism>
<accession>A0A1I6RAD0</accession>
<dbReference type="EMBL" id="FOZZ01000003">
    <property type="protein sequence ID" value="SFS61595.1"/>
    <property type="molecule type" value="Genomic_DNA"/>
</dbReference>
<evidence type="ECO:0000313" key="2">
    <source>
        <dbReference type="EMBL" id="SFS61595.1"/>
    </source>
</evidence>
<keyword evidence="1" id="KW-0732">Signal</keyword>